<dbReference type="AlphaFoldDB" id="A0A2U1MRN6"/>
<feature type="domain" description="Retrotransposon gag" evidence="2">
    <location>
        <begin position="211"/>
        <end position="299"/>
    </location>
</feature>
<evidence type="ECO:0000313" key="3">
    <source>
        <dbReference type="EMBL" id="PWA63900.1"/>
    </source>
</evidence>
<feature type="region of interest" description="Disordered" evidence="1">
    <location>
        <begin position="351"/>
        <end position="380"/>
    </location>
</feature>
<gene>
    <name evidence="3" type="ORF">CTI12_AA349160</name>
</gene>
<comment type="caution">
    <text evidence="3">The sequence shown here is derived from an EMBL/GenBank/DDBJ whole genome shotgun (WGS) entry which is preliminary data.</text>
</comment>
<dbReference type="Proteomes" id="UP000245207">
    <property type="component" value="Unassembled WGS sequence"/>
</dbReference>
<dbReference type="InterPro" id="IPR005162">
    <property type="entry name" value="Retrotrans_gag_dom"/>
</dbReference>
<feature type="region of interest" description="Disordered" evidence="1">
    <location>
        <begin position="133"/>
        <end position="164"/>
    </location>
</feature>
<accession>A0A2U1MRN6</accession>
<feature type="compositionally biased region" description="Basic and acidic residues" evidence="1">
    <location>
        <begin position="102"/>
        <end position="114"/>
    </location>
</feature>
<reference evidence="3 4" key="1">
    <citation type="journal article" date="2018" name="Mol. Plant">
        <title>The genome of Artemisia annua provides insight into the evolution of Asteraceae family and artemisinin biosynthesis.</title>
        <authorList>
            <person name="Shen Q."/>
            <person name="Zhang L."/>
            <person name="Liao Z."/>
            <person name="Wang S."/>
            <person name="Yan T."/>
            <person name="Shi P."/>
            <person name="Liu M."/>
            <person name="Fu X."/>
            <person name="Pan Q."/>
            <person name="Wang Y."/>
            <person name="Lv Z."/>
            <person name="Lu X."/>
            <person name="Zhang F."/>
            <person name="Jiang W."/>
            <person name="Ma Y."/>
            <person name="Chen M."/>
            <person name="Hao X."/>
            <person name="Li L."/>
            <person name="Tang Y."/>
            <person name="Lv G."/>
            <person name="Zhou Y."/>
            <person name="Sun X."/>
            <person name="Brodelius P.E."/>
            <person name="Rose J.K.C."/>
            <person name="Tang K."/>
        </authorList>
    </citation>
    <scope>NUCLEOTIDE SEQUENCE [LARGE SCALE GENOMIC DNA]</scope>
    <source>
        <strain evidence="4">cv. Huhao1</strain>
        <tissue evidence="3">Leaf</tissue>
    </source>
</reference>
<dbReference type="Pfam" id="PF03732">
    <property type="entry name" value="Retrotrans_gag"/>
    <property type="match status" value="1"/>
</dbReference>
<protein>
    <recommendedName>
        <fullName evidence="2">Retrotransposon gag domain-containing protein</fullName>
    </recommendedName>
</protein>
<name>A0A2U1MRN6_ARTAN</name>
<dbReference type="EMBL" id="PKPP01004532">
    <property type="protein sequence ID" value="PWA63900.1"/>
    <property type="molecule type" value="Genomic_DNA"/>
</dbReference>
<evidence type="ECO:0000259" key="2">
    <source>
        <dbReference type="Pfam" id="PF03732"/>
    </source>
</evidence>
<dbReference type="OrthoDB" id="2013610at2759"/>
<proteinExistence type="predicted"/>
<keyword evidence="4" id="KW-1185">Reference proteome</keyword>
<sequence>MTNRKVADVDADLEGFKTDVGTKFHSLEDKLSYGLADLRAELDKRHEQLVKLLTTSEAQNSPVKSIPSVGFAPDADAFKQPTGVFKLATNKSGLRYDDLGFPYPDDRENPESSAHKNKGGKIVRFGEHGSNFVNNSNEIPEFDNDQGKDNRLDGKGPRFYGNRERNYNSENRMRKLKMPMFEGKDAYGWIYRVERYFEIQGIPPQEQLLAAAVCMEGEALSWYRWSEGQNPFYSWDGFKRRLLLRFQQTQGGNLYEQFLSIIQEGTAREYVAMFEKLACQVVGVAQSVLEATFIKGLKPDLRAAVRVMKPESLAHAMDLAISIEDNQQFEGVIRTGVGTYRSNTLGFSGSNRNSGLMPTGSSVSTARTTNPSAVRSGSVSRPGQFKRLTAAEFSEKRSKGLCFKCDERYAPGHRCPSTSLQVLLVGDDEDDIEEEEKDASHVHLDMVEVSLNSVLGFTSPRIMKIRGSIGSILWTRFFSNV</sequence>
<evidence type="ECO:0000256" key="1">
    <source>
        <dbReference type="SAM" id="MobiDB-lite"/>
    </source>
</evidence>
<evidence type="ECO:0000313" key="4">
    <source>
        <dbReference type="Proteomes" id="UP000245207"/>
    </source>
</evidence>
<feature type="region of interest" description="Disordered" evidence="1">
    <location>
        <begin position="102"/>
        <end position="121"/>
    </location>
</feature>
<feature type="compositionally biased region" description="Basic and acidic residues" evidence="1">
    <location>
        <begin position="145"/>
        <end position="164"/>
    </location>
</feature>
<organism evidence="3 4">
    <name type="scientific">Artemisia annua</name>
    <name type="common">Sweet wormwood</name>
    <dbReference type="NCBI Taxonomy" id="35608"/>
    <lineage>
        <taxon>Eukaryota</taxon>
        <taxon>Viridiplantae</taxon>
        <taxon>Streptophyta</taxon>
        <taxon>Embryophyta</taxon>
        <taxon>Tracheophyta</taxon>
        <taxon>Spermatophyta</taxon>
        <taxon>Magnoliopsida</taxon>
        <taxon>eudicotyledons</taxon>
        <taxon>Gunneridae</taxon>
        <taxon>Pentapetalae</taxon>
        <taxon>asterids</taxon>
        <taxon>campanulids</taxon>
        <taxon>Asterales</taxon>
        <taxon>Asteraceae</taxon>
        <taxon>Asteroideae</taxon>
        <taxon>Anthemideae</taxon>
        <taxon>Artemisiinae</taxon>
        <taxon>Artemisia</taxon>
    </lineage>
</organism>